<dbReference type="RefSeq" id="WP_153026255.1">
    <property type="nucleotide sequence ID" value="NZ_WIAO01000020.1"/>
</dbReference>
<sequence length="234" mass="23993">MRVLAVDTSTSAVQAALVDLDGPVDDVELFLTSFRREIDARGHVEKLGPFIEACLADAGRTAKDVDAVVAGVGPGPFTGLRVGMVTAAAFADGAGVPVYGVCSLDGIGARDRGRALVATDARRKEVYWAVYEDGVRVGEPQVGRPADVPAGVADYAIGEGVAKYAAELAVPAAETNTMYPDLVTLVELAAPRLLSGAPSERLTPLYLRRPDAQPAGGPKAPAASSPEAPAAGGK</sequence>
<dbReference type="Pfam" id="PF00814">
    <property type="entry name" value="TsaD"/>
    <property type="match status" value="1"/>
</dbReference>
<organism evidence="3 4">
    <name type="scientific">Glycomyces albidus</name>
    <dbReference type="NCBI Taxonomy" id="2656774"/>
    <lineage>
        <taxon>Bacteria</taxon>
        <taxon>Bacillati</taxon>
        <taxon>Actinomycetota</taxon>
        <taxon>Actinomycetes</taxon>
        <taxon>Glycomycetales</taxon>
        <taxon>Glycomycetaceae</taxon>
        <taxon>Glycomyces</taxon>
    </lineage>
</organism>
<feature type="compositionally biased region" description="Low complexity" evidence="1">
    <location>
        <begin position="212"/>
        <end position="234"/>
    </location>
</feature>
<evidence type="ECO:0000313" key="4">
    <source>
        <dbReference type="Proteomes" id="UP000477750"/>
    </source>
</evidence>
<proteinExistence type="predicted"/>
<dbReference type="Gene3D" id="3.30.420.40">
    <property type="match status" value="2"/>
</dbReference>
<name>A0A6L5GC01_9ACTN</name>
<dbReference type="GO" id="GO:0002949">
    <property type="term" value="P:tRNA threonylcarbamoyladenosine modification"/>
    <property type="evidence" value="ECO:0007669"/>
    <property type="project" value="InterPro"/>
</dbReference>
<dbReference type="AlphaFoldDB" id="A0A6L5GC01"/>
<feature type="domain" description="Gcp-like" evidence="2">
    <location>
        <begin position="38"/>
        <end position="165"/>
    </location>
</feature>
<dbReference type="GO" id="GO:0016740">
    <property type="term" value="F:transferase activity"/>
    <property type="evidence" value="ECO:0007669"/>
    <property type="project" value="UniProtKB-KW"/>
</dbReference>
<dbReference type="CDD" id="cd24032">
    <property type="entry name" value="ASKHA_NBD_TsaB"/>
    <property type="match status" value="1"/>
</dbReference>
<keyword evidence="4" id="KW-1185">Reference proteome</keyword>
<accession>A0A6L5GC01</accession>
<comment type="caution">
    <text evidence="3">The sequence shown here is derived from an EMBL/GenBank/DDBJ whole genome shotgun (WGS) entry which is preliminary data.</text>
</comment>
<evidence type="ECO:0000256" key="1">
    <source>
        <dbReference type="SAM" id="MobiDB-lite"/>
    </source>
</evidence>
<feature type="region of interest" description="Disordered" evidence="1">
    <location>
        <begin position="203"/>
        <end position="234"/>
    </location>
</feature>
<reference evidence="3 4" key="1">
    <citation type="submission" date="2019-10" db="EMBL/GenBank/DDBJ databases">
        <title>Glycomyces albidus sp. nov., a novel actinomycete isolated from rhizosphere soil of wheat (Triticum aestivum L.).</title>
        <authorList>
            <person name="Qian L."/>
        </authorList>
    </citation>
    <scope>NUCLEOTIDE SEQUENCE [LARGE SCALE GENOMIC DNA]</scope>
    <source>
        <strain evidence="3 4">NEAU-7082</strain>
    </source>
</reference>
<dbReference type="SUPFAM" id="SSF53067">
    <property type="entry name" value="Actin-like ATPase domain"/>
    <property type="match status" value="2"/>
</dbReference>
<dbReference type="Proteomes" id="UP000477750">
    <property type="component" value="Unassembled WGS sequence"/>
</dbReference>
<evidence type="ECO:0000313" key="3">
    <source>
        <dbReference type="EMBL" id="MQM27111.1"/>
    </source>
</evidence>
<dbReference type="NCBIfam" id="TIGR03725">
    <property type="entry name" value="T6A_YeaZ"/>
    <property type="match status" value="1"/>
</dbReference>
<dbReference type="GO" id="GO:0005829">
    <property type="term" value="C:cytosol"/>
    <property type="evidence" value="ECO:0007669"/>
    <property type="project" value="TreeGrafter"/>
</dbReference>
<evidence type="ECO:0000259" key="2">
    <source>
        <dbReference type="Pfam" id="PF00814"/>
    </source>
</evidence>
<keyword evidence="3" id="KW-0808">Transferase</keyword>
<protein>
    <submittedName>
        <fullName evidence="3">tRNA (Adenosine(37)-N6)-threonylcarbamoyltransferase complex dimerization subunit type 1 TsaB</fullName>
    </submittedName>
</protein>
<dbReference type="InterPro" id="IPR022496">
    <property type="entry name" value="T6A_TsaB"/>
</dbReference>
<dbReference type="PANTHER" id="PTHR11735:SF11">
    <property type="entry name" value="TRNA THREONYLCARBAMOYLADENOSINE BIOSYNTHESIS PROTEIN TSAB"/>
    <property type="match status" value="1"/>
</dbReference>
<gene>
    <name evidence="3" type="primary">tsaB</name>
    <name evidence="3" type="ORF">GFD30_16235</name>
</gene>
<dbReference type="InterPro" id="IPR043129">
    <property type="entry name" value="ATPase_NBD"/>
</dbReference>
<dbReference type="InterPro" id="IPR000905">
    <property type="entry name" value="Gcp-like_dom"/>
</dbReference>
<dbReference type="EMBL" id="WIAO01000020">
    <property type="protein sequence ID" value="MQM27111.1"/>
    <property type="molecule type" value="Genomic_DNA"/>
</dbReference>
<dbReference type="PANTHER" id="PTHR11735">
    <property type="entry name" value="TRNA N6-ADENOSINE THREONYLCARBAMOYLTRANSFERASE"/>
    <property type="match status" value="1"/>
</dbReference>